<dbReference type="RefSeq" id="WP_005069029.1">
    <property type="nucleotide sequence ID" value="NZ_CP021122.1"/>
</dbReference>
<accession>A0A1U6CSQ2</accession>
<reference evidence="3 4" key="1">
    <citation type="submission" date="2016-11" db="EMBL/GenBank/DDBJ databases">
        <authorList>
            <consortium name="Pathogen Informatics"/>
        </authorList>
    </citation>
    <scope>NUCLEOTIDE SEQUENCE [LARGE SCALE GENOMIC DNA]</scope>
    <source>
        <strain evidence="3 4">911</strain>
    </source>
</reference>
<dbReference type="AlphaFoldDB" id="A0A1U6CSQ2"/>
<feature type="compositionally biased region" description="Low complexity" evidence="1">
    <location>
        <begin position="1"/>
        <end position="19"/>
    </location>
</feature>
<feature type="region of interest" description="Disordered" evidence="1">
    <location>
        <begin position="1"/>
        <end position="20"/>
    </location>
</feature>
<evidence type="ECO:0000256" key="2">
    <source>
        <dbReference type="SAM" id="Phobius"/>
    </source>
</evidence>
<keyword evidence="2" id="KW-1133">Transmembrane helix</keyword>
<keyword evidence="2" id="KW-0812">Transmembrane</keyword>
<dbReference type="Proteomes" id="UP000190074">
    <property type="component" value="Unassembled WGS sequence"/>
</dbReference>
<proteinExistence type="predicted"/>
<organism evidence="3 4">
    <name type="scientific">Mycobacteroides abscessus subsp. massiliense</name>
    <dbReference type="NCBI Taxonomy" id="1962118"/>
    <lineage>
        <taxon>Bacteria</taxon>
        <taxon>Bacillati</taxon>
        <taxon>Actinomycetota</taxon>
        <taxon>Actinomycetes</taxon>
        <taxon>Mycobacteriales</taxon>
        <taxon>Mycobacteriaceae</taxon>
        <taxon>Mycobacteroides</taxon>
        <taxon>Mycobacteroides abscessus</taxon>
    </lineage>
</organism>
<protein>
    <submittedName>
        <fullName evidence="3">Conserved protein of uncharacterized function, proline rich protein</fullName>
    </submittedName>
</protein>
<gene>
    <name evidence="3" type="ORF">SAMEA2259716_03665</name>
</gene>
<name>A0A1U6CSQ2_9MYCO</name>
<feature type="transmembrane region" description="Helical" evidence="2">
    <location>
        <begin position="27"/>
        <end position="54"/>
    </location>
</feature>
<sequence length="108" mass="11167">MTDASESSTDTTAVTTMSERPTRLTQVAAWVGIIAGIVFIVAVIFFSGFCAGAYSTGGYWHGAYRQYHSQPGPSCTMNPGPMGSGPGMMGPGMMSPGPQTSAPAPHHP</sequence>
<evidence type="ECO:0000313" key="3">
    <source>
        <dbReference type="EMBL" id="SKM35124.1"/>
    </source>
</evidence>
<dbReference type="EMBL" id="FVGW01000007">
    <property type="protein sequence ID" value="SKM35124.1"/>
    <property type="molecule type" value="Genomic_DNA"/>
</dbReference>
<evidence type="ECO:0000313" key="4">
    <source>
        <dbReference type="Proteomes" id="UP000190074"/>
    </source>
</evidence>
<feature type="region of interest" description="Disordered" evidence="1">
    <location>
        <begin position="75"/>
        <end position="108"/>
    </location>
</feature>
<evidence type="ECO:0000256" key="1">
    <source>
        <dbReference type="SAM" id="MobiDB-lite"/>
    </source>
</evidence>
<keyword evidence="2" id="KW-0472">Membrane</keyword>